<protein>
    <submittedName>
        <fullName evidence="1">Uncharacterized protein</fullName>
    </submittedName>
</protein>
<evidence type="ECO:0000313" key="2">
    <source>
        <dbReference type="Proteomes" id="UP000001054"/>
    </source>
</evidence>
<dbReference type="HOGENOM" id="CLU_2882882_0_0_5"/>
<name>C3KQ30_SINFN</name>
<evidence type="ECO:0000313" key="1">
    <source>
        <dbReference type="EMBL" id="ACP22188.1"/>
    </source>
</evidence>
<reference evidence="2" key="1">
    <citation type="journal article" date="2004" name="J. Bacteriol.">
        <title>An evolutionary hot spot: the pNGR234b replicon of Rhizobium sp. strain NGR234.</title>
        <authorList>
            <person name="Streit W.R."/>
            <person name="Schmitz R.A."/>
            <person name="Perret X."/>
            <person name="Staehelin C."/>
            <person name="Deakin W.J."/>
            <person name="Raasch C."/>
            <person name="Liesegang H."/>
            <person name="Broughton W.J."/>
        </authorList>
    </citation>
    <scope>NUCLEOTIDE SEQUENCE [LARGE SCALE GENOMIC DNA]</scope>
    <source>
        <strain evidence="2">NBRC 101917 / NGR234</strain>
    </source>
</reference>
<dbReference type="EMBL" id="CP000874">
    <property type="protein sequence ID" value="ACP22188.1"/>
    <property type="molecule type" value="Genomic_DNA"/>
</dbReference>
<accession>C3KQ30</accession>
<sequence length="63" mass="6895">MMLRVTGGIMRPARASGRSFLHLKSEPVHFEHLKRECVQNDASLLAVIVADDSRYGGMIGGPD</sequence>
<proteinExistence type="predicted"/>
<keyword evidence="1" id="KW-0614">Plasmid</keyword>
<organism evidence="1 2">
    <name type="scientific">Sinorhizobium fredii (strain NBRC 101917 / NGR234)</name>
    <dbReference type="NCBI Taxonomy" id="394"/>
    <lineage>
        <taxon>Bacteria</taxon>
        <taxon>Pseudomonadati</taxon>
        <taxon>Pseudomonadota</taxon>
        <taxon>Alphaproteobacteria</taxon>
        <taxon>Hyphomicrobiales</taxon>
        <taxon>Rhizobiaceae</taxon>
        <taxon>Sinorhizobium/Ensifer group</taxon>
        <taxon>Sinorhizobium</taxon>
    </lineage>
</organism>
<dbReference type="AlphaFoldDB" id="C3KQ30"/>
<dbReference type="KEGG" id="rhi:NGR_b07300"/>
<reference evidence="1 2" key="2">
    <citation type="journal article" date="2009" name="Appl. Environ. Microbiol.">
        <title>Rhizobium sp. strain NGR234 possesses a remarkable number of secretion systems.</title>
        <authorList>
            <person name="Schmeisser C."/>
            <person name="Liesegang H."/>
            <person name="Krysciak D."/>
            <person name="Bakkou N."/>
            <person name="Le Quere A."/>
            <person name="Wollherr A."/>
            <person name="Heinemeyer I."/>
            <person name="Morgenstern B."/>
            <person name="Pommerening-Roeser A."/>
            <person name="Flores M."/>
            <person name="Palacios R."/>
            <person name="Brenner S."/>
            <person name="Gottschalk G."/>
            <person name="Schmitz R.A."/>
            <person name="Broughton W.J."/>
            <person name="Perret X."/>
            <person name="Strittmatter A.W."/>
            <person name="Streit W.R."/>
        </authorList>
    </citation>
    <scope>NUCLEOTIDE SEQUENCE [LARGE SCALE GENOMIC DNA]</scope>
    <source>
        <strain evidence="2">NBRC 101917 / NGR234</strain>
    </source>
</reference>
<dbReference type="Proteomes" id="UP000001054">
    <property type="component" value="Plasmid pNGR234b"/>
</dbReference>
<gene>
    <name evidence="1" type="ordered locus">NGR_b07300</name>
</gene>
<geneLocation type="plasmid" evidence="2">
    <name>sym pNGR234b</name>
</geneLocation>
<keyword evidence="2" id="KW-1185">Reference proteome</keyword>